<keyword evidence="9" id="KW-0675">Receptor</keyword>
<evidence type="ECO:0000256" key="5">
    <source>
        <dbReference type="RuleBase" id="RU000687"/>
    </source>
</evidence>
<feature type="region of interest" description="Disordered" evidence="6">
    <location>
        <begin position="364"/>
        <end position="387"/>
    </location>
</feature>
<keyword evidence="5" id="KW-0407">Ion channel</keyword>
<feature type="domain" description="Neurotransmitter-gated ion-channel ligand-binding" evidence="7">
    <location>
        <begin position="39"/>
        <end position="247"/>
    </location>
</feature>
<reference evidence="9" key="1">
    <citation type="submission" date="2021-10" db="EMBL/GenBank/DDBJ databases">
        <title>Tropical sea cucumber genome reveals ecological adaptation and Cuvierian tubules defense mechanism.</title>
        <authorList>
            <person name="Chen T."/>
        </authorList>
    </citation>
    <scope>NUCLEOTIDE SEQUENCE</scope>
    <source>
        <strain evidence="9">Nanhai2018</strain>
        <tissue evidence="9">Muscle</tissue>
    </source>
</reference>
<dbReference type="PROSITE" id="PS00236">
    <property type="entry name" value="NEUROTR_ION_CHANNEL"/>
    <property type="match status" value="1"/>
</dbReference>
<dbReference type="Gene3D" id="1.20.58.390">
    <property type="entry name" value="Neurotransmitter-gated ion-channel transmembrane domain"/>
    <property type="match status" value="1"/>
</dbReference>
<comment type="caution">
    <text evidence="9">The sequence shown here is derived from an EMBL/GenBank/DDBJ whole genome shotgun (WGS) entry which is preliminary data.</text>
</comment>
<proteinExistence type="inferred from homology"/>
<dbReference type="GO" id="GO:0005230">
    <property type="term" value="F:extracellular ligand-gated monoatomic ion channel activity"/>
    <property type="evidence" value="ECO:0007669"/>
    <property type="project" value="InterPro"/>
</dbReference>
<dbReference type="CDD" id="cd18989">
    <property type="entry name" value="LGIC_ECD_cation"/>
    <property type="match status" value="1"/>
</dbReference>
<dbReference type="Proteomes" id="UP001152320">
    <property type="component" value="Chromosome 3"/>
</dbReference>
<dbReference type="InterPro" id="IPR006029">
    <property type="entry name" value="Neurotrans-gated_channel_TM"/>
</dbReference>
<sequence>MVGLRKKIFKLFLRVTITLTASLFIFHGHAFGAEMATPKRLVKDLLSVYGSRNVRPVKDVNKTVEVIFRAKPVWFADFDETSQVLTFTSVNQMRWKDEFLMWKPDDYGGIKEINFGKDQMWFPDITALERLRTGAWTVNMDEPYAKVNYKGEVVYYNVVMLSVYCKMNVKLFPLDVHNCKIIFTPYSFQAKEVSLFYSKDKEAQENLLKKNGVWSVTEVHYKDVEVRHLCCPEPYTEIHYTLVVQRECGFYVLNFGVPSLLISLTTVAVFLLHPESGEKVSLCVNNVLALIIFQQLLAANMPPTGDQTPIVAYYFTVVISIGFLSVLTTTLTLGMYHHDASRPLPDWLRRFLRMESEFRRRPSEIKPNDVHARDKTNGEARPDPNGMIEMGNKAISTRNSAVTVVRHPIVTFPRSVPLDTTESDSSDISYQDEWRNAARRIDKILFCICMTVMLVVLLFSMYFLGRGKKDE</sequence>
<dbReference type="Pfam" id="PF02932">
    <property type="entry name" value="Neur_chan_memb"/>
    <property type="match status" value="1"/>
</dbReference>
<feature type="transmembrane region" description="Helical" evidence="5">
    <location>
        <begin position="311"/>
        <end position="333"/>
    </location>
</feature>
<keyword evidence="3 5" id="KW-1133">Transmembrane helix</keyword>
<dbReference type="InterPro" id="IPR036734">
    <property type="entry name" value="Neur_chan_lig-bd_sf"/>
</dbReference>
<evidence type="ECO:0000256" key="2">
    <source>
        <dbReference type="ARBA" id="ARBA00022692"/>
    </source>
</evidence>
<dbReference type="InterPro" id="IPR036719">
    <property type="entry name" value="Neuro-gated_channel_TM_sf"/>
</dbReference>
<feature type="transmembrane region" description="Helical" evidence="5">
    <location>
        <begin position="444"/>
        <end position="465"/>
    </location>
</feature>
<dbReference type="GO" id="GO:0004888">
    <property type="term" value="F:transmembrane signaling receptor activity"/>
    <property type="evidence" value="ECO:0007669"/>
    <property type="project" value="InterPro"/>
</dbReference>
<keyword evidence="5" id="KW-0813">Transport</keyword>
<feature type="transmembrane region" description="Helical" evidence="5">
    <location>
        <begin position="250"/>
        <end position="273"/>
    </location>
</feature>
<dbReference type="InterPro" id="IPR038050">
    <property type="entry name" value="Neuro_actylchol_rec"/>
</dbReference>
<keyword evidence="5" id="KW-0406">Ion transport</keyword>
<protein>
    <submittedName>
        <fullName evidence="9">Neuronal acetylcholine receptor subunit alpha-7</fullName>
    </submittedName>
</protein>
<dbReference type="SUPFAM" id="SSF90112">
    <property type="entry name" value="Neurotransmitter-gated ion-channel transmembrane pore"/>
    <property type="match status" value="1"/>
</dbReference>
<dbReference type="GO" id="GO:0016020">
    <property type="term" value="C:membrane"/>
    <property type="evidence" value="ECO:0007669"/>
    <property type="project" value="UniProtKB-SubCell"/>
</dbReference>
<evidence type="ECO:0000313" key="9">
    <source>
        <dbReference type="EMBL" id="KAJ8044479.1"/>
    </source>
</evidence>
<feature type="compositionally biased region" description="Basic and acidic residues" evidence="6">
    <location>
        <begin position="364"/>
        <end position="382"/>
    </location>
</feature>
<name>A0A9Q1CHA1_HOLLE</name>
<keyword evidence="10" id="KW-1185">Reference proteome</keyword>
<keyword evidence="4 5" id="KW-0472">Membrane</keyword>
<dbReference type="InterPro" id="IPR006201">
    <property type="entry name" value="Neur_channel"/>
</dbReference>
<keyword evidence="2 5" id="KW-0812">Transmembrane</keyword>
<dbReference type="SUPFAM" id="SSF63712">
    <property type="entry name" value="Nicotinic receptor ligand binding domain-like"/>
    <property type="match status" value="1"/>
</dbReference>
<dbReference type="InterPro" id="IPR018000">
    <property type="entry name" value="Neurotransmitter_ion_chnl_CS"/>
</dbReference>
<feature type="domain" description="Neurotransmitter-gated ion-channel transmembrane" evidence="8">
    <location>
        <begin position="257"/>
        <end position="456"/>
    </location>
</feature>
<evidence type="ECO:0000256" key="6">
    <source>
        <dbReference type="SAM" id="MobiDB-lite"/>
    </source>
</evidence>
<dbReference type="InterPro" id="IPR006202">
    <property type="entry name" value="Neur_chan_lig-bd"/>
</dbReference>
<comment type="similarity">
    <text evidence="5">Belongs to the ligand-gated ion channel (TC 1.A.9) family.</text>
</comment>
<evidence type="ECO:0000259" key="8">
    <source>
        <dbReference type="Pfam" id="PF02932"/>
    </source>
</evidence>
<evidence type="ECO:0000256" key="1">
    <source>
        <dbReference type="ARBA" id="ARBA00004141"/>
    </source>
</evidence>
<dbReference type="FunFam" id="2.70.170.10:FF:000028">
    <property type="entry name" value="AcetylCholine Receptor"/>
    <property type="match status" value="1"/>
</dbReference>
<organism evidence="9 10">
    <name type="scientific">Holothuria leucospilota</name>
    <name type="common">Black long sea cucumber</name>
    <name type="synonym">Mertensiothuria leucospilota</name>
    <dbReference type="NCBI Taxonomy" id="206669"/>
    <lineage>
        <taxon>Eukaryota</taxon>
        <taxon>Metazoa</taxon>
        <taxon>Echinodermata</taxon>
        <taxon>Eleutherozoa</taxon>
        <taxon>Echinozoa</taxon>
        <taxon>Holothuroidea</taxon>
        <taxon>Aspidochirotacea</taxon>
        <taxon>Aspidochirotida</taxon>
        <taxon>Holothuriidae</taxon>
        <taxon>Holothuria</taxon>
    </lineage>
</organism>
<dbReference type="EMBL" id="JAIZAY010000003">
    <property type="protein sequence ID" value="KAJ8044479.1"/>
    <property type="molecule type" value="Genomic_DNA"/>
</dbReference>
<dbReference type="CDD" id="cd19051">
    <property type="entry name" value="LGIC_TM_cation"/>
    <property type="match status" value="1"/>
</dbReference>
<evidence type="ECO:0000313" key="10">
    <source>
        <dbReference type="Proteomes" id="UP001152320"/>
    </source>
</evidence>
<dbReference type="OrthoDB" id="5975154at2759"/>
<evidence type="ECO:0000259" key="7">
    <source>
        <dbReference type="Pfam" id="PF02931"/>
    </source>
</evidence>
<dbReference type="PRINTS" id="PR00252">
    <property type="entry name" value="NRIONCHANNEL"/>
</dbReference>
<evidence type="ECO:0000256" key="3">
    <source>
        <dbReference type="ARBA" id="ARBA00022989"/>
    </source>
</evidence>
<dbReference type="AlphaFoldDB" id="A0A9Q1CHA1"/>
<accession>A0A9Q1CHA1</accession>
<dbReference type="Gene3D" id="2.70.170.10">
    <property type="entry name" value="Neurotransmitter-gated ion-channel ligand-binding domain"/>
    <property type="match status" value="1"/>
</dbReference>
<comment type="caution">
    <text evidence="5">Lacks conserved residue(s) required for the propagation of feature annotation.</text>
</comment>
<comment type="subcellular location">
    <subcellularLocation>
        <location evidence="1">Membrane</location>
        <topology evidence="1">Multi-pass membrane protein</topology>
    </subcellularLocation>
</comment>
<dbReference type="PANTHER" id="PTHR18945">
    <property type="entry name" value="NEUROTRANSMITTER GATED ION CHANNEL"/>
    <property type="match status" value="1"/>
</dbReference>
<gene>
    <name evidence="9" type="ORF">HOLleu_07241</name>
</gene>
<dbReference type="Pfam" id="PF02931">
    <property type="entry name" value="Neur_chan_LBD"/>
    <property type="match status" value="1"/>
</dbReference>
<evidence type="ECO:0000256" key="4">
    <source>
        <dbReference type="ARBA" id="ARBA00023136"/>
    </source>
</evidence>